<organism evidence="2">
    <name type="scientific">Camponotus floridanus</name>
    <name type="common">Florida carpenter ant</name>
    <dbReference type="NCBI Taxonomy" id="104421"/>
    <lineage>
        <taxon>Eukaryota</taxon>
        <taxon>Metazoa</taxon>
        <taxon>Ecdysozoa</taxon>
        <taxon>Arthropoda</taxon>
        <taxon>Hexapoda</taxon>
        <taxon>Insecta</taxon>
        <taxon>Pterygota</taxon>
        <taxon>Neoptera</taxon>
        <taxon>Endopterygota</taxon>
        <taxon>Hymenoptera</taxon>
        <taxon>Apocrita</taxon>
        <taxon>Aculeata</taxon>
        <taxon>Formicoidea</taxon>
        <taxon>Formicidae</taxon>
        <taxon>Formicinae</taxon>
        <taxon>Camponotus</taxon>
    </lineage>
</organism>
<feature type="non-terminal residue" evidence="1">
    <location>
        <position position="1"/>
    </location>
</feature>
<dbReference type="EMBL" id="GL443262">
    <property type="protein sequence ID" value="EFN62302.1"/>
    <property type="molecule type" value="Genomic_DNA"/>
</dbReference>
<name>E2AW80_CAMFO</name>
<dbReference type="AlphaFoldDB" id="E2AW80"/>
<dbReference type="InParanoid" id="E2AW80"/>
<evidence type="ECO:0000313" key="2">
    <source>
        <dbReference type="Proteomes" id="UP000000311"/>
    </source>
</evidence>
<keyword evidence="2" id="KW-1185">Reference proteome</keyword>
<feature type="non-terminal residue" evidence="1">
    <location>
        <position position="47"/>
    </location>
</feature>
<sequence length="47" mass="5841">KEKFDSNIEIIDKTNAYFEGLKKSYYRDDIKKLEYHWNKYTELKGNY</sequence>
<dbReference type="Proteomes" id="UP000000311">
    <property type="component" value="Unassembled WGS sequence"/>
</dbReference>
<gene>
    <name evidence="1" type="ORF">EAG_11957</name>
</gene>
<reference evidence="1 2" key="1">
    <citation type="journal article" date="2010" name="Science">
        <title>Genomic comparison of the ants Camponotus floridanus and Harpegnathos saltator.</title>
        <authorList>
            <person name="Bonasio R."/>
            <person name="Zhang G."/>
            <person name="Ye C."/>
            <person name="Mutti N.S."/>
            <person name="Fang X."/>
            <person name="Qin N."/>
            <person name="Donahue G."/>
            <person name="Yang P."/>
            <person name="Li Q."/>
            <person name="Li C."/>
            <person name="Zhang P."/>
            <person name="Huang Z."/>
            <person name="Berger S.L."/>
            <person name="Reinberg D."/>
            <person name="Wang J."/>
            <person name="Liebig J."/>
        </authorList>
    </citation>
    <scope>NUCLEOTIDE SEQUENCE [LARGE SCALE GENOMIC DNA]</scope>
    <source>
        <strain evidence="2">C129</strain>
    </source>
</reference>
<evidence type="ECO:0000313" key="1">
    <source>
        <dbReference type="EMBL" id="EFN62302.1"/>
    </source>
</evidence>
<protein>
    <submittedName>
        <fullName evidence="1">Uncharacterized protein</fullName>
    </submittedName>
</protein>
<proteinExistence type="predicted"/>
<accession>E2AW80</accession>